<gene>
    <name evidence="8" type="ORF">GW7_17501</name>
</gene>
<organism evidence="8 9">
    <name type="scientific">Heterocephalus glaber</name>
    <name type="common">Naked mole rat</name>
    <dbReference type="NCBI Taxonomy" id="10181"/>
    <lineage>
        <taxon>Eukaryota</taxon>
        <taxon>Metazoa</taxon>
        <taxon>Chordata</taxon>
        <taxon>Craniata</taxon>
        <taxon>Vertebrata</taxon>
        <taxon>Euteleostomi</taxon>
        <taxon>Mammalia</taxon>
        <taxon>Eutheria</taxon>
        <taxon>Euarchontoglires</taxon>
        <taxon>Glires</taxon>
        <taxon>Rodentia</taxon>
        <taxon>Hystricomorpha</taxon>
        <taxon>Bathyergidae</taxon>
        <taxon>Heterocephalus</taxon>
    </lineage>
</organism>
<proteinExistence type="predicted"/>
<name>G5BCZ2_HETGA</name>
<feature type="domain" description="Core shell protein Gag P30" evidence="6">
    <location>
        <begin position="9"/>
        <end position="128"/>
    </location>
</feature>
<evidence type="ECO:0000259" key="7">
    <source>
        <dbReference type="Pfam" id="PF18697"/>
    </source>
</evidence>
<keyword evidence="5" id="KW-0378">Hydrolase</keyword>
<dbReference type="InterPro" id="IPR003036">
    <property type="entry name" value="Gag_P30"/>
</dbReference>
<keyword evidence="3" id="KW-0540">Nuclease</keyword>
<evidence type="ECO:0000313" key="8">
    <source>
        <dbReference type="EMBL" id="EHB07153.1"/>
    </source>
</evidence>
<dbReference type="InParanoid" id="G5BCZ2"/>
<evidence type="ECO:0000256" key="2">
    <source>
        <dbReference type="ARBA" id="ARBA00022695"/>
    </source>
</evidence>
<dbReference type="EMBL" id="JH169637">
    <property type="protein sequence ID" value="EHB07153.1"/>
    <property type="molecule type" value="Genomic_DNA"/>
</dbReference>
<dbReference type="AlphaFoldDB" id="G5BCZ2"/>
<feature type="non-terminal residue" evidence="8">
    <location>
        <position position="1"/>
    </location>
</feature>
<keyword evidence="1" id="KW-0808">Transferase</keyword>
<dbReference type="Pfam" id="PF18697">
    <property type="entry name" value="MLVIN_C"/>
    <property type="match status" value="1"/>
</dbReference>
<dbReference type="InterPro" id="IPR050462">
    <property type="entry name" value="Retroviral_Gag-Pol_poly"/>
</dbReference>
<evidence type="ECO:0000259" key="6">
    <source>
        <dbReference type="Pfam" id="PF02093"/>
    </source>
</evidence>
<keyword evidence="2" id="KW-0548">Nucleotidyltransferase</keyword>
<dbReference type="SUPFAM" id="SSF47943">
    <property type="entry name" value="Retrovirus capsid protein, N-terminal core domain"/>
    <property type="match status" value="1"/>
</dbReference>
<dbReference type="GO" id="GO:0016779">
    <property type="term" value="F:nucleotidyltransferase activity"/>
    <property type="evidence" value="ECO:0007669"/>
    <property type="project" value="UniProtKB-KW"/>
</dbReference>
<dbReference type="Pfam" id="PF02093">
    <property type="entry name" value="Gag_p30"/>
    <property type="match status" value="1"/>
</dbReference>
<reference evidence="8 9" key="1">
    <citation type="journal article" date="2011" name="Nature">
        <title>Genome sequencing reveals insights into physiology and longevity of the naked mole rat.</title>
        <authorList>
            <person name="Kim E.B."/>
            <person name="Fang X."/>
            <person name="Fushan A.A."/>
            <person name="Huang Z."/>
            <person name="Lobanov A.V."/>
            <person name="Han L."/>
            <person name="Marino S.M."/>
            <person name="Sun X."/>
            <person name="Turanov A.A."/>
            <person name="Yang P."/>
            <person name="Yim S.H."/>
            <person name="Zhao X."/>
            <person name="Kasaikina M.V."/>
            <person name="Stoletzki N."/>
            <person name="Peng C."/>
            <person name="Polak P."/>
            <person name="Xiong Z."/>
            <person name="Kiezun A."/>
            <person name="Zhu Y."/>
            <person name="Chen Y."/>
            <person name="Kryukov G.V."/>
            <person name="Zhang Q."/>
            <person name="Peshkin L."/>
            <person name="Yang L."/>
            <person name="Bronson R.T."/>
            <person name="Buffenstein R."/>
            <person name="Wang B."/>
            <person name="Han C."/>
            <person name="Li Q."/>
            <person name="Chen L."/>
            <person name="Zhao W."/>
            <person name="Sunyaev S.R."/>
            <person name="Park T.J."/>
            <person name="Zhang G."/>
            <person name="Wang J."/>
            <person name="Gladyshev V.N."/>
        </authorList>
    </citation>
    <scope>NUCLEOTIDE SEQUENCE [LARGE SCALE GENOMIC DNA]</scope>
</reference>
<dbReference type="Gene3D" id="1.10.375.10">
    <property type="entry name" value="Human Immunodeficiency Virus Type 1 Capsid Protein"/>
    <property type="match status" value="1"/>
</dbReference>
<feature type="domain" description="Murine leukemia virus integrase C-terminal" evidence="7">
    <location>
        <begin position="131"/>
        <end position="184"/>
    </location>
</feature>
<keyword evidence="4" id="KW-0255">Endonuclease</keyword>
<dbReference type="GO" id="GO:0004519">
    <property type="term" value="F:endonuclease activity"/>
    <property type="evidence" value="ECO:0007669"/>
    <property type="project" value="UniProtKB-KW"/>
</dbReference>
<dbReference type="PANTHER" id="PTHR33166">
    <property type="entry name" value="GAG_P30 DOMAIN-CONTAINING PROTEIN"/>
    <property type="match status" value="1"/>
</dbReference>
<sequence>LAYVPFSTSDFYNWKTQNQPFSEKPQLLISLIELVFRTPLLTWDDCQQSLLSLFTAEKQNRIRFEVKKVLLGGHSEEQAHKLLKQGFPSEQPEWDPNSSGGRQALVTFHQNLLNGIWAAAWKPINLSVLCHPFQPGDIVFIKAFWSEGLTPAWKRHYTVILTMLSALKVEGILTCVHYSLIKQVKQWTAERGPNLLKLRLVRS</sequence>
<protein>
    <submittedName>
        <fullName evidence="8">Gag polyprotein</fullName>
    </submittedName>
</protein>
<dbReference type="Gene3D" id="2.30.30.850">
    <property type="match status" value="1"/>
</dbReference>
<feature type="non-terminal residue" evidence="8">
    <location>
        <position position="203"/>
    </location>
</feature>
<dbReference type="GO" id="GO:0019068">
    <property type="term" value="P:virion assembly"/>
    <property type="evidence" value="ECO:0007669"/>
    <property type="project" value="InterPro"/>
</dbReference>
<evidence type="ECO:0000256" key="5">
    <source>
        <dbReference type="ARBA" id="ARBA00022801"/>
    </source>
</evidence>
<dbReference type="InterPro" id="IPR008919">
    <property type="entry name" value="Retrov_capsid_N"/>
</dbReference>
<evidence type="ECO:0000313" key="9">
    <source>
        <dbReference type="Proteomes" id="UP000006813"/>
    </source>
</evidence>
<dbReference type="GO" id="GO:0016787">
    <property type="term" value="F:hydrolase activity"/>
    <property type="evidence" value="ECO:0007669"/>
    <property type="project" value="UniProtKB-KW"/>
</dbReference>
<dbReference type="Proteomes" id="UP000006813">
    <property type="component" value="Unassembled WGS sequence"/>
</dbReference>
<evidence type="ECO:0000256" key="4">
    <source>
        <dbReference type="ARBA" id="ARBA00022759"/>
    </source>
</evidence>
<dbReference type="InterPro" id="IPR040643">
    <property type="entry name" value="MLVIN_C"/>
</dbReference>
<evidence type="ECO:0000256" key="3">
    <source>
        <dbReference type="ARBA" id="ARBA00022722"/>
    </source>
</evidence>
<evidence type="ECO:0000256" key="1">
    <source>
        <dbReference type="ARBA" id="ARBA00022679"/>
    </source>
</evidence>
<accession>G5BCZ2</accession>